<dbReference type="EMBL" id="JMCB01000023">
    <property type="protein sequence ID" value="KFE62117.1"/>
    <property type="molecule type" value="Genomic_DNA"/>
</dbReference>
<dbReference type="Gene3D" id="3.40.1000.10">
    <property type="entry name" value="Mog1/PsbP, alpha/beta/alpha sandwich"/>
    <property type="match status" value="1"/>
</dbReference>
<dbReference type="Pfam" id="PF08786">
    <property type="entry name" value="DcrB"/>
    <property type="match status" value="1"/>
</dbReference>
<gene>
    <name evidence="1" type="ORF">DB31_4223</name>
</gene>
<comment type="caution">
    <text evidence="1">The sequence shown here is derived from an EMBL/GenBank/DDBJ whole genome shotgun (WGS) entry which is preliminary data.</text>
</comment>
<dbReference type="STRING" id="394096.DB31_4223"/>
<name>A0A085W354_9BACT</name>
<dbReference type="SUPFAM" id="SSF55724">
    <property type="entry name" value="Mog1p/PsbP-like"/>
    <property type="match status" value="1"/>
</dbReference>
<dbReference type="InterPro" id="IPR014894">
    <property type="entry name" value="DcrB/EagT6"/>
</dbReference>
<evidence type="ECO:0000313" key="1">
    <source>
        <dbReference type="EMBL" id="KFE62117.1"/>
    </source>
</evidence>
<accession>A0A085W354</accession>
<proteinExistence type="predicted"/>
<dbReference type="Proteomes" id="UP000028725">
    <property type="component" value="Unassembled WGS sequence"/>
</dbReference>
<keyword evidence="2" id="KW-1185">Reference proteome</keyword>
<dbReference type="RefSeq" id="WP_240487153.1">
    <property type="nucleotide sequence ID" value="NZ_JMCB01000023.1"/>
</dbReference>
<reference evidence="1 2" key="1">
    <citation type="submission" date="2014-04" db="EMBL/GenBank/DDBJ databases">
        <title>Genome assembly of Hyalangium minutum DSM 14724.</title>
        <authorList>
            <person name="Sharma G."/>
            <person name="Subramanian S."/>
        </authorList>
    </citation>
    <scope>NUCLEOTIDE SEQUENCE [LARGE SCALE GENOMIC DNA]</scope>
    <source>
        <strain evidence="1 2">DSM 14724</strain>
    </source>
</reference>
<protein>
    <submittedName>
        <fullName evidence="1">Uncharacterized protein</fullName>
    </submittedName>
</protein>
<organism evidence="1 2">
    <name type="scientific">Hyalangium minutum</name>
    <dbReference type="NCBI Taxonomy" id="394096"/>
    <lineage>
        <taxon>Bacteria</taxon>
        <taxon>Pseudomonadati</taxon>
        <taxon>Myxococcota</taxon>
        <taxon>Myxococcia</taxon>
        <taxon>Myxococcales</taxon>
        <taxon>Cystobacterineae</taxon>
        <taxon>Archangiaceae</taxon>
        <taxon>Hyalangium</taxon>
    </lineage>
</organism>
<evidence type="ECO:0000313" key="2">
    <source>
        <dbReference type="Proteomes" id="UP000028725"/>
    </source>
</evidence>
<dbReference type="InterPro" id="IPR016123">
    <property type="entry name" value="Mog1/PsbP_a/b/a-sand"/>
</dbReference>
<sequence>MSSRTMQYGSLQMSLPEGWSDATQIVASGPVEDGFRSSLGYTTEAIRPRETPPQFATRMLAQMREKLEGVQLVAEKPATFGTLGGFLREMTYVAHGMKLAQLHFYVARGGVVHIFTFTQRAERLQASRATAEKLFASATLSAPAEAKPSSLPPSTRSRPQYIEPRHLRIIAA</sequence>
<dbReference type="AlphaFoldDB" id="A0A085W354"/>